<dbReference type="EMBL" id="JAHRIP010038833">
    <property type="protein sequence ID" value="MEQ2295644.1"/>
    <property type="molecule type" value="Genomic_DNA"/>
</dbReference>
<evidence type="ECO:0000256" key="1">
    <source>
        <dbReference type="SAM" id="MobiDB-lite"/>
    </source>
</evidence>
<evidence type="ECO:0000313" key="2">
    <source>
        <dbReference type="EMBL" id="MEQ2295644.1"/>
    </source>
</evidence>
<sequence length="137" mass="15577">MRSPTRHTVNTPKGPEHRKITDLRIQLITQLPEQNLENKTPETRTQELTILRTEIHLTKRKQIPNQKHTLSHYPHLKVGFQMTTKSKKQNNPTRAGGGGLGRRTRVQNTTRARGGDLGQRARVQHKNNPKQGEATGT</sequence>
<protein>
    <submittedName>
        <fullName evidence="2">Uncharacterized protein</fullName>
    </submittedName>
</protein>
<accession>A0ABV0YP57</accession>
<feature type="compositionally biased region" description="Polar residues" evidence="1">
    <location>
        <begin position="82"/>
        <end position="92"/>
    </location>
</feature>
<gene>
    <name evidence="2" type="ORF">AMECASPLE_016593</name>
</gene>
<organism evidence="2 3">
    <name type="scientific">Ameca splendens</name>
    <dbReference type="NCBI Taxonomy" id="208324"/>
    <lineage>
        <taxon>Eukaryota</taxon>
        <taxon>Metazoa</taxon>
        <taxon>Chordata</taxon>
        <taxon>Craniata</taxon>
        <taxon>Vertebrata</taxon>
        <taxon>Euteleostomi</taxon>
        <taxon>Actinopterygii</taxon>
        <taxon>Neopterygii</taxon>
        <taxon>Teleostei</taxon>
        <taxon>Neoteleostei</taxon>
        <taxon>Acanthomorphata</taxon>
        <taxon>Ovalentaria</taxon>
        <taxon>Atherinomorphae</taxon>
        <taxon>Cyprinodontiformes</taxon>
        <taxon>Goodeidae</taxon>
        <taxon>Ameca</taxon>
    </lineage>
</organism>
<comment type="caution">
    <text evidence="2">The sequence shown here is derived from an EMBL/GenBank/DDBJ whole genome shotgun (WGS) entry which is preliminary data.</text>
</comment>
<keyword evidence="3" id="KW-1185">Reference proteome</keyword>
<dbReference type="Proteomes" id="UP001469553">
    <property type="component" value="Unassembled WGS sequence"/>
</dbReference>
<proteinExistence type="predicted"/>
<reference evidence="2 3" key="1">
    <citation type="submission" date="2021-06" db="EMBL/GenBank/DDBJ databases">
        <authorList>
            <person name="Palmer J.M."/>
        </authorList>
    </citation>
    <scope>NUCLEOTIDE SEQUENCE [LARGE SCALE GENOMIC DNA]</scope>
    <source>
        <strain evidence="2 3">AS_MEX2019</strain>
        <tissue evidence="2">Muscle</tissue>
    </source>
</reference>
<name>A0ABV0YP57_9TELE</name>
<evidence type="ECO:0000313" key="3">
    <source>
        <dbReference type="Proteomes" id="UP001469553"/>
    </source>
</evidence>
<feature type="region of interest" description="Disordered" evidence="1">
    <location>
        <begin position="82"/>
        <end position="137"/>
    </location>
</feature>